<evidence type="ECO:0000313" key="4">
    <source>
        <dbReference type="Proteomes" id="UP000240735"/>
    </source>
</evidence>
<evidence type="ECO:0000256" key="2">
    <source>
        <dbReference type="SAM" id="MobiDB-lite"/>
    </source>
</evidence>
<gene>
    <name evidence="3" type="ORF">SEA_MANUEL_14</name>
</gene>
<accession>A0A2H4PQY5</accession>
<evidence type="ECO:0000256" key="1">
    <source>
        <dbReference type="SAM" id="Coils"/>
    </source>
</evidence>
<name>A0A2H4PQY5_9CAUD</name>
<feature type="region of interest" description="Disordered" evidence="2">
    <location>
        <begin position="368"/>
        <end position="390"/>
    </location>
</feature>
<evidence type="ECO:0000313" key="3">
    <source>
        <dbReference type="EMBL" id="ATW69331.1"/>
    </source>
</evidence>
<proteinExistence type="predicted"/>
<feature type="coiled-coil region" evidence="1">
    <location>
        <begin position="35"/>
        <end position="107"/>
    </location>
</feature>
<reference evidence="3 4" key="1">
    <citation type="submission" date="2017-11" db="EMBL/GenBank/DDBJ databases">
        <authorList>
            <person name="Laing C."/>
            <person name="Caston J.C."/>
            <person name="Del V.M."/>
            <person name="Young O.M."/>
            <person name="Nayek S."/>
            <person name="Hughes L.E."/>
            <person name="Garlena R.A."/>
            <person name="Russell D.A."/>
            <person name="Pope W.H."/>
            <person name="Jacobs-Sera D."/>
            <person name="Hendrix R.W."/>
            <person name="Hatfull G.F."/>
        </authorList>
    </citation>
    <scope>NUCLEOTIDE SEQUENCE [LARGE SCALE GENOMIC DNA]</scope>
</reference>
<keyword evidence="4" id="KW-1185">Reference proteome</keyword>
<sequence>MASNNNALMLAQASSVWAAAANAAKGTLPGAVDSESALQVQLKALQAQQKTLQTQLSKAKTALDKLKKVKKPTAAQKRQMAMQQLSIKRLSDQLKAATTKLTTVQNKYYEQTGQYDKLLSGANRDAFMALNSLFKQYGLESLAGKIYEYVKNGYGADTISILLQDTPEYKKRFAANEARLKAGLSVLSPAEYIAVENSYRQIMRQSGLPVGFYDSNDDFTNWISSDMSPTELQSRVDLATQATALANPAYKAALKQMGLSDSELSAYFLDPDRALPILQKSAATAAIGAEALQRGLAFDQQYASELATAGVSRDQASQGYAKIADEFSDLSTLGQIYGGGWTQRMAEEDVFVGGTGASEQREKLIGRERGTFSGTAGSARAGLAQKGGAR</sequence>
<dbReference type="EMBL" id="MG518519">
    <property type="protein sequence ID" value="ATW69331.1"/>
    <property type="molecule type" value="Genomic_DNA"/>
</dbReference>
<keyword evidence="1" id="KW-0175">Coiled coil</keyword>
<protein>
    <submittedName>
        <fullName evidence="3">Uncharacterized protein</fullName>
    </submittedName>
</protein>
<organism evidence="3 4">
    <name type="scientific">Streptomyces phage Manuel</name>
    <dbReference type="NCBI Taxonomy" id="2053812"/>
    <lineage>
        <taxon>Viruses</taxon>
        <taxon>Duplodnaviria</taxon>
        <taxon>Heunggongvirae</taxon>
        <taxon>Uroviricota</taxon>
        <taxon>Caudoviricetes</taxon>
        <taxon>Beephvirinae</taxon>
        <taxon>Manuelvirus</taxon>
        <taxon>Manuelvirus manuel</taxon>
    </lineage>
</organism>
<dbReference type="Proteomes" id="UP000240735">
    <property type="component" value="Segment"/>
</dbReference>